<dbReference type="EMBL" id="FNOT01000002">
    <property type="protein sequence ID" value="SDX57161.1"/>
    <property type="molecule type" value="Genomic_DNA"/>
</dbReference>
<accession>A0A1H3CSN6</accession>
<gene>
    <name evidence="1" type="ORF">SAMN05660209_00733</name>
</gene>
<proteinExistence type="predicted"/>
<dbReference type="Proteomes" id="UP000198921">
    <property type="component" value="Unassembled WGS sequence"/>
</dbReference>
<dbReference type="AlphaFoldDB" id="A0A1H3CSN6"/>
<evidence type="ECO:0000313" key="1">
    <source>
        <dbReference type="EMBL" id="SDX57161.1"/>
    </source>
</evidence>
<name>A0A1H3CSN6_9ACTN</name>
<keyword evidence="2" id="KW-1185">Reference proteome</keyword>
<dbReference type="STRING" id="1137993.SAMN05660209_00733"/>
<protein>
    <submittedName>
        <fullName evidence="1">Uncharacterized protein</fullName>
    </submittedName>
</protein>
<sequence length="47" mass="5108">MVGSANGVGDPLLRSPKNVRRLLDPRLVRLDPGTPHLDRAQRTCSAT</sequence>
<organism evidence="1 2">
    <name type="scientific">Geodermatophilus africanus</name>
    <dbReference type="NCBI Taxonomy" id="1137993"/>
    <lineage>
        <taxon>Bacteria</taxon>
        <taxon>Bacillati</taxon>
        <taxon>Actinomycetota</taxon>
        <taxon>Actinomycetes</taxon>
        <taxon>Geodermatophilales</taxon>
        <taxon>Geodermatophilaceae</taxon>
        <taxon>Geodermatophilus</taxon>
    </lineage>
</organism>
<evidence type="ECO:0000313" key="2">
    <source>
        <dbReference type="Proteomes" id="UP000198921"/>
    </source>
</evidence>
<reference evidence="2" key="1">
    <citation type="submission" date="2016-10" db="EMBL/GenBank/DDBJ databases">
        <authorList>
            <person name="Varghese N."/>
            <person name="Submissions S."/>
        </authorList>
    </citation>
    <scope>NUCLEOTIDE SEQUENCE [LARGE SCALE GENOMIC DNA]</scope>
    <source>
        <strain evidence="2">DSM 45422</strain>
    </source>
</reference>